<dbReference type="SUPFAM" id="SSF57701">
    <property type="entry name" value="Zn2/Cys6 DNA-binding domain"/>
    <property type="match status" value="1"/>
</dbReference>
<dbReference type="SMART" id="SM00066">
    <property type="entry name" value="GAL4"/>
    <property type="match status" value="1"/>
</dbReference>
<evidence type="ECO:0000256" key="3">
    <source>
        <dbReference type="SAM" id="MobiDB-lite"/>
    </source>
</evidence>
<organism evidence="5 6">
    <name type="scientific">Armillaria ostoyae</name>
    <name type="common">Armillaria root rot fungus</name>
    <dbReference type="NCBI Taxonomy" id="47428"/>
    <lineage>
        <taxon>Eukaryota</taxon>
        <taxon>Fungi</taxon>
        <taxon>Dikarya</taxon>
        <taxon>Basidiomycota</taxon>
        <taxon>Agaricomycotina</taxon>
        <taxon>Agaricomycetes</taxon>
        <taxon>Agaricomycetidae</taxon>
        <taxon>Agaricales</taxon>
        <taxon>Marasmiineae</taxon>
        <taxon>Physalacriaceae</taxon>
        <taxon>Armillaria</taxon>
    </lineage>
</organism>
<dbReference type="EMBL" id="FUEG01000014">
    <property type="protein sequence ID" value="SJL11419.1"/>
    <property type="molecule type" value="Genomic_DNA"/>
</dbReference>
<evidence type="ECO:0000313" key="5">
    <source>
        <dbReference type="EMBL" id="SJL11419.1"/>
    </source>
</evidence>
<dbReference type="GO" id="GO:0006351">
    <property type="term" value="P:DNA-templated transcription"/>
    <property type="evidence" value="ECO:0007669"/>
    <property type="project" value="InterPro"/>
</dbReference>
<evidence type="ECO:0000313" key="6">
    <source>
        <dbReference type="Proteomes" id="UP000219338"/>
    </source>
</evidence>
<name>A0A284RRN2_ARMOS</name>
<dbReference type="Proteomes" id="UP000219338">
    <property type="component" value="Unassembled WGS sequence"/>
</dbReference>
<dbReference type="OrthoDB" id="4456959at2759"/>
<dbReference type="OMA" id="VDDNKWM"/>
<feature type="region of interest" description="Disordered" evidence="3">
    <location>
        <begin position="113"/>
        <end position="158"/>
    </location>
</feature>
<dbReference type="CDD" id="cd12148">
    <property type="entry name" value="fungal_TF_MHR"/>
    <property type="match status" value="1"/>
</dbReference>
<evidence type="ECO:0000256" key="2">
    <source>
        <dbReference type="ARBA" id="ARBA00023242"/>
    </source>
</evidence>
<reference evidence="6" key="1">
    <citation type="journal article" date="2017" name="Nat. Ecol. Evol.">
        <title>Genome expansion and lineage-specific genetic innovations in the forest pathogenic fungi Armillaria.</title>
        <authorList>
            <person name="Sipos G."/>
            <person name="Prasanna A.N."/>
            <person name="Walter M.C."/>
            <person name="O'Connor E."/>
            <person name="Balint B."/>
            <person name="Krizsan K."/>
            <person name="Kiss B."/>
            <person name="Hess J."/>
            <person name="Varga T."/>
            <person name="Slot J."/>
            <person name="Riley R."/>
            <person name="Boka B."/>
            <person name="Rigling D."/>
            <person name="Barry K."/>
            <person name="Lee J."/>
            <person name="Mihaltcheva S."/>
            <person name="LaButti K."/>
            <person name="Lipzen A."/>
            <person name="Waldron R."/>
            <person name="Moloney N.M."/>
            <person name="Sperisen C."/>
            <person name="Kredics L."/>
            <person name="Vagvoelgyi C."/>
            <person name="Patrignani A."/>
            <person name="Fitzpatrick D."/>
            <person name="Nagy I."/>
            <person name="Doyle S."/>
            <person name="Anderson J.B."/>
            <person name="Grigoriev I.V."/>
            <person name="Gueldener U."/>
            <person name="Muensterkoetter M."/>
            <person name="Nagy L.G."/>
        </authorList>
    </citation>
    <scope>NUCLEOTIDE SEQUENCE [LARGE SCALE GENOMIC DNA]</scope>
    <source>
        <strain evidence="6">C18/9</strain>
    </source>
</reference>
<evidence type="ECO:0000259" key="4">
    <source>
        <dbReference type="PROSITE" id="PS50048"/>
    </source>
</evidence>
<dbReference type="AlphaFoldDB" id="A0A284RRN2"/>
<dbReference type="PANTHER" id="PTHR46910">
    <property type="entry name" value="TRANSCRIPTION FACTOR PDR1"/>
    <property type="match status" value="1"/>
</dbReference>
<feature type="domain" description="Zn(2)-C6 fungal-type" evidence="4">
    <location>
        <begin position="24"/>
        <end position="57"/>
    </location>
</feature>
<protein>
    <recommendedName>
        <fullName evidence="4">Zn(2)-C6 fungal-type domain-containing protein</fullName>
    </recommendedName>
</protein>
<keyword evidence="6" id="KW-1185">Reference proteome</keyword>
<dbReference type="Pfam" id="PF00172">
    <property type="entry name" value="Zn_clus"/>
    <property type="match status" value="1"/>
</dbReference>
<dbReference type="GO" id="GO:0000981">
    <property type="term" value="F:DNA-binding transcription factor activity, RNA polymerase II-specific"/>
    <property type="evidence" value="ECO:0007669"/>
    <property type="project" value="InterPro"/>
</dbReference>
<evidence type="ECO:0000256" key="1">
    <source>
        <dbReference type="ARBA" id="ARBA00022723"/>
    </source>
</evidence>
<dbReference type="GO" id="GO:0003677">
    <property type="term" value="F:DNA binding"/>
    <property type="evidence" value="ECO:0007669"/>
    <property type="project" value="InterPro"/>
</dbReference>
<dbReference type="PROSITE" id="PS50048">
    <property type="entry name" value="ZN2_CY6_FUNGAL_2"/>
    <property type="match status" value="1"/>
</dbReference>
<dbReference type="GO" id="GO:0008270">
    <property type="term" value="F:zinc ion binding"/>
    <property type="evidence" value="ECO:0007669"/>
    <property type="project" value="InterPro"/>
</dbReference>
<dbReference type="Pfam" id="PF04082">
    <property type="entry name" value="Fungal_trans"/>
    <property type="match status" value="1"/>
</dbReference>
<dbReference type="PROSITE" id="PS00463">
    <property type="entry name" value="ZN2_CY6_FUNGAL_1"/>
    <property type="match status" value="1"/>
</dbReference>
<dbReference type="InterPro" id="IPR036864">
    <property type="entry name" value="Zn2-C6_fun-type_DNA-bd_sf"/>
</dbReference>
<proteinExistence type="predicted"/>
<dbReference type="InterPro" id="IPR001138">
    <property type="entry name" value="Zn2Cys6_DnaBD"/>
</dbReference>
<keyword evidence="2" id="KW-0539">Nucleus</keyword>
<dbReference type="InterPro" id="IPR007219">
    <property type="entry name" value="XnlR_reg_dom"/>
</dbReference>
<dbReference type="PANTHER" id="PTHR46910:SF38">
    <property type="entry name" value="ZN(2)-C6 FUNGAL-TYPE DOMAIN-CONTAINING PROTEIN"/>
    <property type="match status" value="1"/>
</dbReference>
<dbReference type="Gene3D" id="4.10.240.10">
    <property type="entry name" value="Zn(2)-C6 fungal-type DNA-binding domain"/>
    <property type="match status" value="1"/>
</dbReference>
<gene>
    <name evidence="5" type="ORF">ARMOST_14822</name>
</gene>
<feature type="compositionally biased region" description="Polar residues" evidence="3">
    <location>
        <begin position="121"/>
        <end position="139"/>
    </location>
</feature>
<dbReference type="InterPro" id="IPR050987">
    <property type="entry name" value="AtrR-like"/>
</dbReference>
<keyword evidence="1" id="KW-0479">Metal-binding</keyword>
<dbReference type="CDD" id="cd00067">
    <property type="entry name" value="GAL4"/>
    <property type="match status" value="1"/>
</dbReference>
<sequence>MSSDESVTGKPPQKGWKKRRLQGACDACRRKKIKCDSRNMPGNQCSNCRAFNSPCTHDEPAKVSNVFNIARIHDCSAFLSDQKRGPKSNYVTRLEKRVLKLEEILKQFQPDVTIPDFDEPASSTGTSNNLDNSNKSSPLSDGLDAGAATDESDTDPDMEYIEVMGSLKKLSLHMMDNRYFGPSSNLAFMRKALSMKSEQTGQEVNVKKDHWKNWQTHPWEQATVEMSRNTFYFPPPDLLADLVELYFTHFHPYMPILHEPTFRHSVVSGQHHVDHRFGAVLLLVCAVASRASNDPRVFLEGMSEHSSGWTWFVQTREMPRALFDMPSLHDLQFCSLSAEFLLATSSPQSAWTMIGLGIRYGVEMGLHRQRPERPTYETELSKRAFWGLYVLDRHLCLYHGRPPAIRDEDFDLDFPIICDDEYWAINEGGCEFVQPPGVHSRMDYFTMHLRLCQIMSFAVRTLYSIRKAKQAEGLVGANWPQNIVSQLDSMLNSWIIQMPEHLKWGQHRENRIFSFQAALLYATYYHVQIQIHRPFIHKSSPLTFPSLAICTNAARSCSRVLEVQREDSPPLQLFGFSMAAFSSAIILAMNMWSTSKPGSPTSSSSMKEMEDIDRCLSILELSAKRWNISGRLVDILRVIVGDAPPSTETQSKDRNVISDFSLGGAHSFMASDSNTNNFFVNASWPPQTGSTATQSPMSVYGNVLNQAPGVPSSSVPEPTAAAFTRQDQAAHVFCVKDPSTGMQESITMTDGATLKPDAINMWSNVPMGFSWNDWGAYISSMGT</sequence>
<dbReference type="STRING" id="47428.A0A284RRN2"/>
<dbReference type="SMART" id="SM00906">
    <property type="entry name" value="Fungal_trans"/>
    <property type="match status" value="1"/>
</dbReference>
<accession>A0A284RRN2</accession>